<dbReference type="PROSITE" id="PS50237">
    <property type="entry name" value="HECT"/>
    <property type="match status" value="1"/>
</dbReference>
<accession>A0ABV0WAP5</accession>
<evidence type="ECO:0000313" key="5">
    <source>
        <dbReference type="EMBL" id="MEQ2265746.1"/>
    </source>
</evidence>
<dbReference type="SUPFAM" id="SSF56204">
    <property type="entry name" value="Hect, E3 ligase catalytic domain"/>
    <property type="match status" value="1"/>
</dbReference>
<keyword evidence="1" id="KW-0808">Transferase</keyword>
<protein>
    <recommendedName>
        <fullName evidence="4">HECT domain-containing protein</fullName>
    </recommendedName>
</protein>
<keyword evidence="2 3" id="KW-0833">Ubl conjugation pathway</keyword>
<name>A0ABV0WAP5_9TELE</name>
<reference evidence="5 6" key="1">
    <citation type="submission" date="2021-06" db="EMBL/GenBank/DDBJ databases">
        <authorList>
            <person name="Palmer J.M."/>
        </authorList>
    </citation>
    <scope>NUCLEOTIDE SEQUENCE [LARGE SCALE GENOMIC DNA]</scope>
    <source>
        <strain evidence="5 6">XR_2019</strain>
        <tissue evidence="5">Muscle</tissue>
    </source>
</reference>
<dbReference type="Gene3D" id="3.30.2410.10">
    <property type="entry name" value="Hect, E3 ligase catalytic domain"/>
    <property type="match status" value="1"/>
</dbReference>
<feature type="non-terminal residue" evidence="5">
    <location>
        <position position="1"/>
    </location>
</feature>
<dbReference type="InterPro" id="IPR000569">
    <property type="entry name" value="HECT_dom"/>
</dbReference>
<dbReference type="Pfam" id="PF00632">
    <property type="entry name" value="HECT"/>
    <property type="match status" value="1"/>
</dbReference>
<evidence type="ECO:0000256" key="1">
    <source>
        <dbReference type="ARBA" id="ARBA00022679"/>
    </source>
</evidence>
<dbReference type="InterPro" id="IPR035983">
    <property type="entry name" value="Hect_E3_ubiquitin_ligase"/>
</dbReference>
<evidence type="ECO:0000256" key="3">
    <source>
        <dbReference type="PROSITE-ProRule" id="PRU00104"/>
    </source>
</evidence>
<comment type="caution">
    <text evidence="5">The sequence shown here is derived from an EMBL/GenBank/DDBJ whole genome shotgun (WGS) entry which is preliminary data.</text>
</comment>
<gene>
    <name evidence="5" type="ORF">XENORESO_011921</name>
</gene>
<proteinExistence type="predicted"/>
<dbReference type="EMBL" id="JAHRIM010033720">
    <property type="protein sequence ID" value="MEQ2265746.1"/>
    <property type="molecule type" value="Genomic_DNA"/>
</dbReference>
<evidence type="ECO:0000313" key="6">
    <source>
        <dbReference type="Proteomes" id="UP001444071"/>
    </source>
</evidence>
<dbReference type="Proteomes" id="UP001444071">
    <property type="component" value="Unassembled WGS sequence"/>
</dbReference>
<feature type="active site" description="Glycyl thioester intermediate" evidence="3">
    <location>
        <position position="74"/>
    </location>
</feature>
<evidence type="ECO:0000256" key="2">
    <source>
        <dbReference type="ARBA" id="ARBA00022786"/>
    </source>
</evidence>
<sequence>SPPKSNPWRLEKRVEGYWRDFFLDVEDGVFEVTIEQILVFASGADKVPPLGCSPQPTLNFIQKAGLKYPEANTCLVNLKLPIHDTYRQFTKFMCDVIIQAPIFGLA</sequence>
<evidence type="ECO:0000259" key="4">
    <source>
        <dbReference type="PROSITE" id="PS50237"/>
    </source>
</evidence>
<feature type="domain" description="HECT" evidence="4">
    <location>
        <begin position="37"/>
        <end position="106"/>
    </location>
</feature>
<keyword evidence="6" id="KW-1185">Reference proteome</keyword>
<organism evidence="5 6">
    <name type="scientific">Xenotaenia resolanae</name>
    <dbReference type="NCBI Taxonomy" id="208358"/>
    <lineage>
        <taxon>Eukaryota</taxon>
        <taxon>Metazoa</taxon>
        <taxon>Chordata</taxon>
        <taxon>Craniata</taxon>
        <taxon>Vertebrata</taxon>
        <taxon>Euteleostomi</taxon>
        <taxon>Actinopterygii</taxon>
        <taxon>Neopterygii</taxon>
        <taxon>Teleostei</taxon>
        <taxon>Neoteleostei</taxon>
        <taxon>Acanthomorphata</taxon>
        <taxon>Ovalentaria</taxon>
        <taxon>Atherinomorphae</taxon>
        <taxon>Cyprinodontiformes</taxon>
        <taxon>Goodeidae</taxon>
        <taxon>Xenotaenia</taxon>
    </lineage>
</organism>